<dbReference type="PANTHER" id="PTHR24136:SF54">
    <property type="match status" value="1"/>
</dbReference>
<dbReference type="InterPro" id="IPR002110">
    <property type="entry name" value="Ankyrin_rpt"/>
</dbReference>
<feature type="region of interest" description="Disordered" evidence="5">
    <location>
        <begin position="24"/>
        <end position="48"/>
    </location>
</feature>
<evidence type="ECO:0000313" key="6">
    <source>
        <dbReference type="EMBL" id="GJN10523.1"/>
    </source>
</evidence>
<proteinExistence type="inferred from homology"/>
<feature type="compositionally biased region" description="Basic and acidic residues" evidence="5">
    <location>
        <begin position="27"/>
        <end position="40"/>
    </location>
</feature>
<organism evidence="6 7">
    <name type="scientific">Eleusine coracana subsp. coracana</name>
    <dbReference type="NCBI Taxonomy" id="191504"/>
    <lineage>
        <taxon>Eukaryota</taxon>
        <taxon>Viridiplantae</taxon>
        <taxon>Streptophyta</taxon>
        <taxon>Embryophyta</taxon>
        <taxon>Tracheophyta</taxon>
        <taxon>Spermatophyta</taxon>
        <taxon>Magnoliopsida</taxon>
        <taxon>Liliopsida</taxon>
        <taxon>Poales</taxon>
        <taxon>Poaceae</taxon>
        <taxon>PACMAD clade</taxon>
        <taxon>Chloridoideae</taxon>
        <taxon>Cynodonteae</taxon>
        <taxon>Eleusininae</taxon>
        <taxon>Eleusine</taxon>
    </lineage>
</organism>
<dbReference type="PROSITE" id="PS50297">
    <property type="entry name" value="ANK_REP_REGION"/>
    <property type="match status" value="1"/>
</dbReference>
<evidence type="ECO:0000256" key="3">
    <source>
        <dbReference type="ARBA" id="ARBA00023043"/>
    </source>
</evidence>
<evidence type="ECO:0000256" key="2">
    <source>
        <dbReference type="ARBA" id="ARBA00022737"/>
    </source>
</evidence>
<reference evidence="6" key="1">
    <citation type="journal article" date="2018" name="DNA Res.">
        <title>Multiple hybrid de novo genome assembly of finger millet, an orphan allotetraploid crop.</title>
        <authorList>
            <person name="Hatakeyama M."/>
            <person name="Aluri S."/>
            <person name="Balachadran M.T."/>
            <person name="Sivarajan S.R."/>
            <person name="Patrignani A."/>
            <person name="Gruter S."/>
            <person name="Poveda L."/>
            <person name="Shimizu-Inatsugi R."/>
            <person name="Baeten J."/>
            <person name="Francoijs K.J."/>
            <person name="Nataraja K.N."/>
            <person name="Reddy Y.A.N."/>
            <person name="Phadnis S."/>
            <person name="Ravikumar R.L."/>
            <person name="Schlapbach R."/>
            <person name="Sreeman S.M."/>
            <person name="Shimizu K.K."/>
        </authorList>
    </citation>
    <scope>NUCLEOTIDE SEQUENCE</scope>
</reference>
<dbReference type="PROSITE" id="PS50088">
    <property type="entry name" value="ANK_REPEAT"/>
    <property type="match status" value="1"/>
</dbReference>
<reference evidence="6" key="2">
    <citation type="submission" date="2021-12" db="EMBL/GenBank/DDBJ databases">
        <title>Resequencing data analysis of finger millet.</title>
        <authorList>
            <person name="Hatakeyama M."/>
            <person name="Aluri S."/>
            <person name="Balachadran M.T."/>
            <person name="Sivarajan S.R."/>
            <person name="Poveda L."/>
            <person name="Shimizu-Inatsugi R."/>
            <person name="Schlapbach R."/>
            <person name="Sreeman S.M."/>
            <person name="Shimizu K.K."/>
        </authorList>
    </citation>
    <scope>NUCLEOTIDE SEQUENCE</scope>
</reference>
<evidence type="ECO:0000256" key="5">
    <source>
        <dbReference type="SAM" id="MobiDB-lite"/>
    </source>
</evidence>
<dbReference type="GO" id="GO:0016567">
    <property type="term" value="P:protein ubiquitination"/>
    <property type="evidence" value="ECO:0007669"/>
    <property type="project" value="TreeGrafter"/>
</dbReference>
<evidence type="ECO:0000313" key="7">
    <source>
        <dbReference type="Proteomes" id="UP001054889"/>
    </source>
</evidence>
<dbReference type="InterPro" id="IPR036770">
    <property type="entry name" value="Ankyrin_rpt-contain_sf"/>
</dbReference>
<accession>A0AAV5DJQ7</accession>
<dbReference type="Proteomes" id="UP001054889">
    <property type="component" value="Unassembled WGS sequence"/>
</dbReference>
<keyword evidence="7" id="KW-1185">Reference proteome</keyword>
<name>A0AAV5DJQ7_ELECO</name>
<dbReference type="EMBL" id="BQKI01000017">
    <property type="protein sequence ID" value="GJN10523.1"/>
    <property type="molecule type" value="Genomic_DNA"/>
</dbReference>
<dbReference type="AlphaFoldDB" id="A0AAV5DJQ7"/>
<sequence>MGFNSQESSAPLHTICKRKVLQAADQKNNKDPLATDKRGDPWNPPHDPCPPCKTWEEGNEWFRKTATFVAYSRATNIITPDRTPQWVSDALWHEVPELVSILEKDNVRLFLQFFSNNKRCMAWGFVITPETFNYIISENALRCAKVVLEGKAPELRGHRANPNYMNPYGYFPLHEAAERFSVDMINLLFKYGASANKIFLDTTRLLAKKTNNLLDELWNYVKNGKIVQTAVLLLAGQEQIRWGTSSKKREGFSKTDGFETIMTRTMKYTVAFKENRNEQNVLETGLALECITFLFNIISNAGEDLDAYIQTHSEVPNVEVLQRVSSILNDHGFFTNGEGINVGNLSPFDCKMFTKPRKQGHLDTTKVDTEIASPHSSAKKGSASAMWWVVTGQGLAVHQ</sequence>
<comment type="caution">
    <text evidence="6">The sequence shown here is derived from an EMBL/GenBank/DDBJ whole genome shotgun (WGS) entry which is preliminary data.</text>
</comment>
<feature type="repeat" description="ANK" evidence="4">
    <location>
        <begin position="168"/>
        <end position="196"/>
    </location>
</feature>
<dbReference type="SUPFAM" id="SSF48403">
    <property type="entry name" value="Ankyrin repeat"/>
    <property type="match status" value="1"/>
</dbReference>
<keyword evidence="2" id="KW-0677">Repeat</keyword>
<comment type="similarity">
    <text evidence="1">Belongs to the ankyrin SOCS box (ASB) family.</text>
</comment>
<dbReference type="GO" id="GO:0045732">
    <property type="term" value="P:positive regulation of protein catabolic process"/>
    <property type="evidence" value="ECO:0007669"/>
    <property type="project" value="TreeGrafter"/>
</dbReference>
<keyword evidence="3 4" id="KW-0040">ANK repeat</keyword>
<protein>
    <submittedName>
        <fullName evidence="6">Uncharacterized protein</fullName>
    </submittedName>
</protein>
<dbReference type="Gene3D" id="1.25.40.20">
    <property type="entry name" value="Ankyrin repeat-containing domain"/>
    <property type="match status" value="1"/>
</dbReference>
<evidence type="ECO:0000256" key="4">
    <source>
        <dbReference type="PROSITE-ProRule" id="PRU00023"/>
    </source>
</evidence>
<evidence type="ECO:0000256" key="1">
    <source>
        <dbReference type="ARBA" id="ARBA00005949"/>
    </source>
</evidence>
<dbReference type="PANTHER" id="PTHR24136">
    <property type="entry name" value="SOWAH (DROSOPHILA) HOMOLOG"/>
    <property type="match status" value="1"/>
</dbReference>
<gene>
    <name evidence="6" type="primary">ga28622</name>
    <name evidence="6" type="ORF">PR202_ga28622</name>
</gene>
<dbReference type="InterPro" id="IPR051573">
    <property type="entry name" value="Ankyrin-SOCS_box_domain"/>
</dbReference>